<dbReference type="AlphaFoldDB" id="A0AAE0FM24"/>
<dbReference type="EMBL" id="LGRX02016461">
    <property type="protein sequence ID" value="KAK3262093.1"/>
    <property type="molecule type" value="Genomic_DNA"/>
</dbReference>
<dbReference type="SUPFAM" id="SSF50978">
    <property type="entry name" value="WD40 repeat-like"/>
    <property type="match status" value="1"/>
</dbReference>
<feature type="region of interest" description="Disordered" evidence="3">
    <location>
        <begin position="60"/>
        <end position="157"/>
    </location>
</feature>
<dbReference type="PANTHER" id="PTHR13720">
    <property type="entry name" value="WD-40 REPEAT PROTEIN"/>
    <property type="match status" value="1"/>
</dbReference>
<sequence>IAVTRGRDTVATGQPALLNVAAGRGHGGKQNGRKPVVLVWSPKKLEELARLEHPPGYDGIGALTFSADGSSPEADSPRPTRSPSITCPTSCPTATSLAPCAGSPSPEPTRASPAPPDAARKRRPGRCESYHQPPSKGGGPAPRFVRNSPGRRAWRRRRLAPGDPAGCRRCGGPQLYALACLRLRVKRSGGALRARLGAGRRSARPGTKVVVVCTDDASTLFLWDWKKGKLLANVLGRKGLHKAEVLGVRWNPFATASDFATYGYGHIKFWRCAVKSKDVCEVVGKPGRFGQIPKHDVLSAVYLPSGLVVGGCETGDLCIWQPSATEGGVAVRLVKAHDKGPEIKRPIAPPPTTFGGVRALRLRDDQRMMLSGVRTATSLPGT</sequence>
<dbReference type="InterPro" id="IPR036322">
    <property type="entry name" value="WD40_repeat_dom_sf"/>
</dbReference>
<keyword evidence="5" id="KW-1185">Reference proteome</keyword>
<organism evidence="4 5">
    <name type="scientific">Cymbomonas tetramitiformis</name>
    <dbReference type="NCBI Taxonomy" id="36881"/>
    <lineage>
        <taxon>Eukaryota</taxon>
        <taxon>Viridiplantae</taxon>
        <taxon>Chlorophyta</taxon>
        <taxon>Pyramimonadophyceae</taxon>
        <taxon>Pyramimonadales</taxon>
        <taxon>Pyramimonadaceae</taxon>
        <taxon>Cymbomonas</taxon>
    </lineage>
</organism>
<feature type="compositionally biased region" description="Polar residues" evidence="3">
    <location>
        <begin position="79"/>
        <end position="96"/>
    </location>
</feature>
<evidence type="ECO:0000313" key="4">
    <source>
        <dbReference type="EMBL" id="KAK3262093.1"/>
    </source>
</evidence>
<dbReference type="Gene3D" id="2.130.10.10">
    <property type="entry name" value="YVTN repeat-like/Quinoprotein amine dehydrogenase"/>
    <property type="match status" value="1"/>
</dbReference>
<dbReference type="PANTHER" id="PTHR13720:SF33">
    <property type="entry name" value="HELP DOMAIN-CONTAINING PROTEIN"/>
    <property type="match status" value="1"/>
</dbReference>
<evidence type="ECO:0008006" key="6">
    <source>
        <dbReference type="Google" id="ProtNLM"/>
    </source>
</evidence>
<keyword evidence="1" id="KW-0853">WD repeat</keyword>
<evidence type="ECO:0000313" key="5">
    <source>
        <dbReference type="Proteomes" id="UP001190700"/>
    </source>
</evidence>
<gene>
    <name evidence="4" type="ORF">CYMTET_29038</name>
</gene>
<dbReference type="Proteomes" id="UP001190700">
    <property type="component" value="Unassembled WGS sequence"/>
</dbReference>
<reference evidence="4 5" key="1">
    <citation type="journal article" date="2015" name="Genome Biol. Evol.">
        <title>Comparative Genomics of a Bacterivorous Green Alga Reveals Evolutionary Causalities and Consequences of Phago-Mixotrophic Mode of Nutrition.</title>
        <authorList>
            <person name="Burns J.A."/>
            <person name="Paasch A."/>
            <person name="Narechania A."/>
            <person name="Kim E."/>
        </authorList>
    </citation>
    <scope>NUCLEOTIDE SEQUENCE [LARGE SCALE GENOMIC DNA]</scope>
    <source>
        <strain evidence="4 5">PLY_AMNH</strain>
    </source>
</reference>
<evidence type="ECO:0000256" key="3">
    <source>
        <dbReference type="SAM" id="MobiDB-lite"/>
    </source>
</evidence>
<proteinExistence type="predicted"/>
<evidence type="ECO:0000256" key="2">
    <source>
        <dbReference type="ARBA" id="ARBA00022737"/>
    </source>
</evidence>
<keyword evidence="2" id="KW-0677">Repeat</keyword>
<accession>A0AAE0FM24</accession>
<dbReference type="InterPro" id="IPR015943">
    <property type="entry name" value="WD40/YVTN_repeat-like_dom_sf"/>
</dbReference>
<protein>
    <recommendedName>
        <fullName evidence="6">HELP domain-containing protein</fullName>
    </recommendedName>
</protein>
<name>A0AAE0FM24_9CHLO</name>
<comment type="caution">
    <text evidence="4">The sequence shown here is derived from an EMBL/GenBank/DDBJ whole genome shotgun (WGS) entry which is preliminary data.</text>
</comment>
<evidence type="ECO:0000256" key="1">
    <source>
        <dbReference type="ARBA" id="ARBA00022574"/>
    </source>
</evidence>
<dbReference type="GO" id="GO:0008017">
    <property type="term" value="F:microtubule binding"/>
    <property type="evidence" value="ECO:0007669"/>
    <property type="project" value="TreeGrafter"/>
</dbReference>
<dbReference type="InterPro" id="IPR050630">
    <property type="entry name" value="WD_repeat_EMAP"/>
</dbReference>
<feature type="non-terminal residue" evidence="4">
    <location>
        <position position="1"/>
    </location>
</feature>